<gene>
    <name evidence="1" type="ORF">NZ698_02960</name>
</gene>
<name>A0ABT2W2L0_9FLAO</name>
<organism evidence="1 2">
    <name type="scientific">Chryseobacterium edaphi</name>
    <dbReference type="NCBI Taxonomy" id="2976532"/>
    <lineage>
        <taxon>Bacteria</taxon>
        <taxon>Pseudomonadati</taxon>
        <taxon>Bacteroidota</taxon>
        <taxon>Flavobacteriia</taxon>
        <taxon>Flavobacteriales</taxon>
        <taxon>Weeksellaceae</taxon>
        <taxon>Chryseobacterium group</taxon>
        <taxon>Chryseobacterium</taxon>
    </lineage>
</organism>
<reference evidence="2" key="1">
    <citation type="submission" date="2023-07" db="EMBL/GenBank/DDBJ databases">
        <title>Chryseobacterium sp. strain PBS4-4 Genome sequencing and assembly.</title>
        <authorList>
            <person name="Jung Y."/>
        </authorList>
    </citation>
    <scope>NUCLEOTIDE SEQUENCE [LARGE SCALE GENOMIC DNA]</scope>
    <source>
        <strain evidence="2">PBS4-4</strain>
    </source>
</reference>
<proteinExistence type="predicted"/>
<dbReference type="Proteomes" id="UP001208649">
    <property type="component" value="Unassembled WGS sequence"/>
</dbReference>
<evidence type="ECO:0000313" key="2">
    <source>
        <dbReference type="Proteomes" id="UP001208649"/>
    </source>
</evidence>
<accession>A0ABT2W2L0</accession>
<protein>
    <submittedName>
        <fullName evidence="1">Uncharacterized protein</fullName>
    </submittedName>
</protein>
<keyword evidence="2" id="KW-1185">Reference proteome</keyword>
<comment type="caution">
    <text evidence="1">The sequence shown here is derived from an EMBL/GenBank/DDBJ whole genome shotgun (WGS) entry which is preliminary data.</text>
</comment>
<dbReference type="RefSeq" id="WP_263001608.1">
    <property type="nucleotide sequence ID" value="NZ_JAOTEM010000001.1"/>
</dbReference>
<sequence length="493" mass="58378">MKIFILTFLLFPFFAFTQISKDLEFEIKKYDSLSSIGDPRIIDNFDEFVLLRDKVEKSILLKTNKLDLITFYRQEIPLTFRKLIIQKLFADNDTATVVQLFKATIGRKDIVAESHAIRNFDPEIGSIIYNGELFERLTMDPKTYESKESALKDELLNFIFASEPLNENLLSNIQYAIPLKKEYYDAIKKLVKEKNFPYLLNYVAKFKKQDDIEFIKSFGDKSFLAIQEFPDEKFIPFLEQFIEKFAGDEDFFVYQNYLRTVAEFCSPKAKILVEKIFNSSNPRRSFLISTLSRSTYDSKNEVFVDHYCELYYPYIKESWINDGVLDNYVFENYTKKILSKDDLVKYLYDGFKKIKINEFSVRDIDNEEVELPNLSQTNIKFLKTLNSTMYQEIVNKYFLELDFLQHLDFFITFLDDRQAILNAEDSIKLRIDKEENSNYLIDAAKTLKQSDYRELFNYAVKALKKIKPKVMQGDHDYSKEQIKIFEKQFDLSL</sequence>
<dbReference type="EMBL" id="JAOTEM010000001">
    <property type="protein sequence ID" value="MCU7616148.1"/>
    <property type="molecule type" value="Genomic_DNA"/>
</dbReference>
<evidence type="ECO:0000313" key="1">
    <source>
        <dbReference type="EMBL" id="MCU7616148.1"/>
    </source>
</evidence>